<keyword evidence="1" id="KW-0436">Ligase</keyword>
<evidence type="ECO:0000256" key="1">
    <source>
        <dbReference type="ARBA" id="ARBA00022598"/>
    </source>
</evidence>
<feature type="domain" description="DALR anticodon binding" evidence="4">
    <location>
        <begin position="23"/>
        <end position="84"/>
    </location>
</feature>
<evidence type="ECO:0000259" key="4">
    <source>
        <dbReference type="Pfam" id="PF05746"/>
    </source>
</evidence>
<reference evidence="5" key="1">
    <citation type="submission" date="2021-04" db="EMBL/GenBank/DDBJ databases">
        <title>Sequencing of actinobacteria type strains.</title>
        <authorList>
            <person name="Nguyen G.-S."/>
            <person name="Wentzel A."/>
        </authorList>
    </citation>
    <scope>NUCLEOTIDE SEQUENCE</scope>
    <source>
        <strain evidence="5">DSM 42095</strain>
    </source>
</reference>
<dbReference type="GO" id="GO:0005524">
    <property type="term" value="F:ATP binding"/>
    <property type="evidence" value="ECO:0007669"/>
    <property type="project" value="UniProtKB-KW"/>
</dbReference>
<dbReference type="InterPro" id="IPR009080">
    <property type="entry name" value="tRNAsynth_Ia_anticodon-bd"/>
</dbReference>
<dbReference type="InterPro" id="IPR008909">
    <property type="entry name" value="DALR_anticod-bd"/>
</dbReference>
<evidence type="ECO:0000256" key="3">
    <source>
        <dbReference type="ARBA" id="ARBA00022840"/>
    </source>
</evidence>
<keyword evidence="3" id="KW-0067">ATP-binding</keyword>
<accession>A0A8T4IJR4</accession>
<feature type="non-terminal residue" evidence="5">
    <location>
        <position position="1"/>
    </location>
</feature>
<dbReference type="AlphaFoldDB" id="A0A8T4IJR4"/>
<evidence type="ECO:0000256" key="2">
    <source>
        <dbReference type="ARBA" id="ARBA00022741"/>
    </source>
</evidence>
<gene>
    <name evidence="5" type="ORF">KDA82_03790</name>
</gene>
<comment type="caution">
    <text evidence="5">The sequence shown here is derived from an EMBL/GenBank/DDBJ whole genome shotgun (WGS) entry which is preliminary data.</text>
</comment>
<dbReference type="SUPFAM" id="SSF47323">
    <property type="entry name" value="Anticodon-binding domain of a subclass of class I aminoacyl-tRNA synthetases"/>
    <property type="match status" value="1"/>
</dbReference>
<evidence type="ECO:0000313" key="5">
    <source>
        <dbReference type="EMBL" id="MBR7672168.1"/>
    </source>
</evidence>
<dbReference type="Proteomes" id="UP000675554">
    <property type="component" value="Unassembled WGS sequence"/>
</dbReference>
<dbReference type="EMBL" id="JAGSMN010000074">
    <property type="protein sequence ID" value="MBR7672168.1"/>
    <property type="molecule type" value="Genomic_DNA"/>
</dbReference>
<dbReference type="Pfam" id="PF05746">
    <property type="entry name" value="DALR_1"/>
    <property type="match status" value="1"/>
</dbReference>
<sequence length="85" mass="8832">LALLADHDRVAHDAPREAPLALALVRHLDAVARAFGDFHDACPPLPHGEQKPGAVHRTRLALAEATGAVLADGLSQLGVTAPAHL</sequence>
<name>A0A8T4IJR4_9ACTN</name>
<keyword evidence="6" id="KW-1185">Reference proteome</keyword>
<dbReference type="GO" id="GO:0004814">
    <property type="term" value="F:arginine-tRNA ligase activity"/>
    <property type="evidence" value="ECO:0007669"/>
    <property type="project" value="InterPro"/>
</dbReference>
<dbReference type="GO" id="GO:0006420">
    <property type="term" value="P:arginyl-tRNA aminoacylation"/>
    <property type="evidence" value="ECO:0007669"/>
    <property type="project" value="InterPro"/>
</dbReference>
<evidence type="ECO:0000313" key="6">
    <source>
        <dbReference type="Proteomes" id="UP000675554"/>
    </source>
</evidence>
<organism evidence="5 6">
    <name type="scientific">Streptomyces daliensis</name>
    <dbReference type="NCBI Taxonomy" id="299421"/>
    <lineage>
        <taxon>Bacteria</taxon>
        <taxon>Bacillati</taxon>
        <taxon>Actinomycetota</taxon>
        <taxon>Actinomycetes</taxon>
        <taxon>Kitasatosporales</taxon>
        <taxon>Streptomycetaceae</taxon>
        <taxon>Streptomyces</taxon>
    </lineage>
</organism>
<dbReference type="Gene3D" id="1.10.730.10">
    <property type="entry name" value="Isoleucyl-tRNA Synthetase, Domain 1"/>
    <property type="match status" value="1"/>
</dbReference>
<protein>
    <recommendedName>
        <fullName evidence="4">DALR anticodon binding domain-containing protein</fullName>
    </recommendedName>
</protein>
<keyword evidence="2" id="KW-0547">Nucleotide-binding</keyword>
<proteinExistence type="predicted"/>